<keyword evidence="7" id="KW-1133">Transmembrane helix</keyword>
<dbReference type="PRINTS" id="PR00344">
    <property type="entry name" value="BCTRLSENSOR"/>
</dbReference>
<evidence type="ECO:0000256" key="1">
    <source>
        <dbReference type="ARBA" id="ARBA00000085"/>
    </source>
</evidence>
<sequence>MFHSARVKLTAWYLLIIMVISIFFSAAIYRALTFELDRFERVQRLRIEGQLPGPSGPPSPFRLDPDLVEETKDRLKMILTIIDLVILAGAATAGYFLAGRTLKPIKEMVDEQGRFITDASHELRTPLTALKSEIEVNLRAKKLTLAQAQKLLKSNLEEVDKMEQLSNYLLALSRYQDGQGNPAFTSVNLQAVAEKAWLKIMPLAKAKKVKIEKQLQDVQVKGNEISLIELAVILLDNAIKYSRPGGKIILTTGSKNKKAILAVQDFGAGIKPAELPYIFDRFYRADSSRSKERAVGYGLGLAIAKNIVETHRGRLAVASQPQRGSLFQLILTEQA</sequence>
<keyword evidence="6" id="KW-0902">Two-component regulatory system</keyword>
<proteinExistence type="predicted"/>
<dbReference type="InterPro" id="IPR036097">
    <property type="entry name" value="HisK_dim/P_sf"/>
</dbReference>
<dbReference type="Pfam" id="PF00512">
    <property type="entry name" value="HisKA"/>
    <property type="match status" value="1"/>
</dbReference>
<keyword evidence="7" id="KW-0472">Membrane</keyword>
<evidence type="ECO:0000256" key="4">
    <source>
        <dbReference type="ARBA" id="ARBA00022679"/>
    </source>
</evidence>
<dbReference type="CDD" id="cd00082">
    <property type="entry name" value="HisKA"/>
    <property type="match status" value="1"/>
</dbReference>
<name>A0A2H0WN23_9BACT</name>
<dbReference type="EC" id="2.7.13.3" evidence="2"/>
<gene>
    <name evidence="9" type="ORF">COT65_01025</name>
</gene>
<dbReference type="GO" id="GO:0004721">
    <property type="term" value="F:phosphoprotein phosphatase activity"/>
    <property type="evidence" value="ECO:0007669"/>
    <property type="project" value="TreeGrafter"/>
</dbReference>
<dbReference type="SMART" id="SM00388">
    <property type="entry name" value="HisKA"/>
    <property type="match status" value="1"/>
</dbReference>
<dbReference type="SUPFAM" id="SSF47384">
    <property type="entry name" value="Homodimeric domain of signal transducing histidine kinase"/>
    <property type="match status" value="1"/>
</dbReference>
<keyword evidence="5" id="KW-0418">Kinase</keyword>
<organism evidence="9 10">
    <name type="scientific">Candidatus Shapirobacteria bacterium CG09_land_8_20_14_0_10_47_13</name>
    <dbReference type="NCBI Taxonomy" id="1974481"/>
    <lineage>
        <taxon>Bacteria</taxon>
        <taxon>Candidatus Shapironibacteriota</taxon>
    </lineage>
</organism>
<keyword evidence="4" id="KW-0808">Transferase</keyword>
<accession>A0A2H0WN23</accession>
<dbReference type="GO" id="GO:0005886">
    <property type="term" value="C:plasma membrane"/>
    <property type="evidence" value="ECO:0007669"/>
    <property type="project" value="TreeGrafter"/>
</dbReference>
<dbReference type="EMBL" id="PEZJ01000012">
    <property type="protein sequence ID" value="PIS14042.1"/>
    <property type="molecule type" value="Genomic_DNA"/>
</dbReference>
<dbReference type="AlphaFoldDB" id="A0A2H0WN23"/>
<keyword evidence="7" id="KW-0812">Transmembrane</keyword>
<dbReference type="PANTHER" id="PTHR45453">
    <property type="entry name" value="PHOSPHATE REGULON SENSOR PROTEIN PHOR"/>
    <property type="match status" value="1"/>
</dbReference>
<dbReference type="InterPro" id="IPR050351">
    <property type="entry name" value="BphY/WalK/GraS-like"/>
</dbReference>
<dbReference type="InterPro" id="IPR003661">
    <property type="entry name" value="HisK_dim/P_dom"/>
</dbReference>
<feature type="transmembrane region" description="Helical" evidence="7">
    <location>
        <begin position="77"/>
        <end position="98"/>
    </location>
</feature>
<dbReference type="InterPro" id="IPR005467">
    <property type="entry name" value="His_kinase_dom"/>
</dbReference>
<dbReference type="PANTHER" id="PTHR45453:SF1">
    <property type="entry name" value="PHOSPHATE REGULON SENSOR PROTEIN PHOR"/>
    <property type="match status" value="1"/>
</dbReference>
<dbReference type="SMART" id="SM00387">
    <property type="entry name" value="HATPase_c"/>
    <property type="match status" value="1"/>
</dbReference>
<comment type="catalytic activity">
    <reaction evidence="1">
        <text>ATP + protein L-histidine = ADP + protein N-phospho-L-histidine.</text>
        <dbReference type="EC" id="2.7.13.3"/>
    </reaction>
</comment>
<reference evidence="10" key="1">
    <citation type="submission" date="2017-09" db="EMBL/GenBank/DDBJ databases">
        <title>Depth-based differentiation of microbial function through sediment-hosted aquifers and enrichment of novel symbionts in the deep terrestrial subsurface.</title>
        <authorList>
            <person name="Probst A.J."/>
            <person name="Ladd B."/>
            <person name="Jarett J.K."/>
            <person name="Geller-Mcgrath D.E."/>
            <person name="Sieber C.M.K."/>
            <person name="Emerson J.B."/>
            <person name="Anantharaman K."/>
            <person name="Thomas B.C."/>
            <person name="Malmstrom R."/>
            <person name="Stieglmeier M."/>
            <person name="Klingl A."/>
            <person name="Woyke T."/>
            <person name="Ryan C.M."/>
            <person name="Banfield J.F."/>
        </authorList>
    </citation>
    <scope>NUCLEOTIDE SEQUENCE [LARGE SCALE GENOMIC DNA]</scope>
</reference>
<feature type="transmembrane region" description="Helical" evidence="7">
    <location>
        <begin position="12"/>
        <end position="32"/>
    </location>
</feature>
<dbReference type="Gene3D" id="1.10.287.130">
    <property type="match status" value="1"/>
</dbReference>
<feature type="domain" description="Histidine kinase" evidence="8">
    <location>
        <begin position="118"/>
        <end position="335"/>
    </location>
</feature>
<dbReference type="FunFam" id="3.30.565.10:FF:000006">
    <property type="entry name" value="Sensor histidine kinase WalK"/>
    <property type="match status" value="1"/>
</dbReference>
<evidence type="ECO:0000313" key="9">
    <source>
        <dbReference type="EMBL" id="PIS14042.1"/>
    </source>
</evidence>
<keyword evidence="3" id="KW-0597">Phosphoprotein</keyword>
<evidence type="ECO:0000256" key="7">
    <source>
        <dbReference type="SAM" id="Phobius"/>
    </source>
</evidence>
<dbReference type="InterPro" id="IPR003594">
    <property type="entry name" value="HATPase_dom"/>
</dbReference>
<dbReference type="GO" id="GO:0000155">
    <property type="term" value="F:phosphorelay sensor kinase activity"/>
    <property type="evidence" value="ECO:0007669"/>
    <property type="project" value="InterPro"/>
</dbReference>
<dbReference type="Proteomes" id="UP000230033">
    <property type="component" value="Unassembled WGS sequence"/>
</dbReference>
<dbReference type="Pfam" id="PF02518">
    <property type="entry name" value="HATPase_c"/>
    <property type="match status" value="1"/>
</dbReference>
<dbReference type="InterPro" id="IPR004358">
    <property type="entry name" value="Sig_transdc_His_kin-like_C"/>
</dbReference>
<dbReference type="GO" id="GO:0016036">
    <property type="term" value="P:cellular response to phosphate starvation"/>
    <property type="evidence" value="ECO:0007669"/>
    <property type="project" value="TreeGrafter"/>
</dbReference>
<dbReference type="PROSITE" id="PS50109">
    <property type="entry name" value="HIS_KIN"/>
    <property type="match status" value="1"/>
</dbReference>
<dbReference type="Gene3D" id="3.30.565.10">
    <property type="entry name" value="Histidine kinase-like ATPase, C-terminal domain"/>
    <property type="match status" value="1"/>
</dbReference>
<evidence type="ECO:0000313" key="10">
    <source>
        <dbReference type="Proteomes" id="UP000230033"/>
    </source>
</evidence>
<dbReference type="InterPro" id="IPR036890">
    <property type="entry name" value="HATPase_C_sf"/>
</dbReference>
<protein>
    <recommendedName>
        <fullName evidence="2">histidine kinase</fullName>
        <ecNumber evidence="2">2.7.13.3</ecNumber>
    </recommendedName>
</protein>
<evidence type="ECO:0000259" key="8">
    <source>
        <dbReference type="PROSITE" id="PS50109"/>
    </source>
</evidence>
<dbReference type="SUPFAM" id="SSF55874">
    <property type="entry name" value="ATPase domain of HSP90 chaperone/DNA topoisomerase II/histidine kinase"/>
    <property type="match status" value="1"/>
</dbReference>
<evidence type="ECO:0000256" key="6">
    <source>
        <dbReference type="ARBA" id="ARBA00023012"/>
    </source>
</evidence>
<evidence type="ECO:0000256" key="2">
    <source>
        <dbReference type="ARBA" id="ARBA00012438"/>
    </source>
</evidence>
<evidence type="ECO:0000256" key="3">
    <source>
        <dbReference type="ARBA" id="ARBA00022553"/>
    </source>
</evidence>
<evidence type="ECO:0000256" key="5">
    <source>
        <dbReference type="ARBA" id="ARBA00022777"/>
    </source>
</evidence>
<comment type="caution">
    <text evidence="9">The sequence shown here is derived from an EMBL/GenBank/DDBJ whole genome shotgun (WGS) entry which is preliminary data.</text>
</comment>